<evidence type="ECO:0000256" key="1">
    <source>
        <dbReference type="SAM" id="Phobius"/>
    </source>
</evidence>
<feature type="transmembrane region" description="Helical" evidence="1">
    <location>
        <begin position="31"/>
        <end position="49"/>
    </location>
</feature>
<evidence type="ECO:0000313" key="2">
    <source>
        <dbReference type="EMBL" id="TDW24674.1"/>
    </source>
</evidence>
<keyword evidence="1" id="KW-0812">Transmembrane</keyword>
<keyword evidence="1" id="KW-1133">Transmembrane helix</keyword>
<comment type="caution">
    <text evidence="2">The sequence shown here is derived from an EMBL/GenBank/DDBJ whole genome shotgun (WGS) entry which is preliminary data.</text>
</comment>
<dbReference type="AlphaFoldDB" id="A0A4V3G8Y2"/>
<dbReference type="EMBL" id="SODD01000008">
    <property type="protein sequence ID" value="TDW24674.1"/>
    <property type="molecule type" value="Genomic_DNA"/>
</dbReference>
<keyword evidence="1" id="KW-0472">Membrane</keyword>
<name>A0A4V3G8Y2_9FIRM</name>
<protein>
    <submittedName>
        <fullName evidence="2">Uncharacterized protein</fullName>
    </submittedName>
</protein>
<dbReference type="Proteomes" id="UP000294743">
    <property type="component" value="Unassembled WGS sequence"/>
</dbReference>
<gene>
    <name evidence="2" type="ORF">EDD63_10827</name>
</gene>
<feature type="transmembrane region" description="Helical" evidence="1">
    <location>
        <begin position="6"/>
        <end position="24"/>
    </location>
</feature>
<dbReference type="RefSeq" id="WP_166667535.1">
    <property type="nucleotide sequence ID" value="NZ_SODD01000008.1"/>
</dbReference>
<reference evidence="2 3" key="1">
    <citation type="submission" date="2019-03" db="EMBL/GenBank/DDBJ databases">
        <title>Genomic Encyclopedia of Type Strains, Phase IV (KMG-IV): sequencing the most valuable type-strain genomes for metagenomic binning, comparative biology and taxonomic classification.</title>
        <authorList>
            <person name="Goeker M."/>
        </authorList>
    </citation>
    <scope>NUCLEOTIDE SEQUENCE [LARGE SCALE GENOMIC DNA]</scope>
    <source>
        <strain evidence="2 3">DSM 28867</strain>
    </source>
</reference>
<keyword evidence="3" id="KW-1185">Reference proteome</keyword>
<sequence length="57" mass="6736">MKYLHIIYQVSSWLAIGLGLLVTFKILPLDFTSVIFFFTFIMFVSLILMRKQDHHDS</sequence>
<organism evidence="2 3">
    <name type="scientific">Breznakia blatticola</name>
    <dbReference type="NCBI Taxonomy" id="1754012"/>
    <lineage>
        <taxon>Bacteria</taxon>
        <taxon>Bacillati</taxon>
        <taxon>Bacillota</taxon>
        <taxon>Erysipelotrichia</taxon>
        <taxon>Erysipelotrichales</taxon>
        <taxon>Erysipelotrichaceae</taxon>
        <taxon>Breznakia</taxon>
    </lineage>
</organism>
<proteinExistence type="predicted"/>
<accession>A0A4V3G8Y2</accession>
<evidence type="ECO:0000313" key="3">
    <source>
        <dbReference type="Proteomes" id="UP000294743"/>
    </source>
</evidence>